<feature type="region of interest" description="Disordered" evidence="1">
    <location>
        <begin position="1"/>
        <end position="57"/>
    </location>
</feature>
<evidence type="ECO:0000313" key="2">
    <source>
        <dbReference type="EMBL" id="KAE9139899.1"/>
    </source>
</evidence>
<comment type="caution">
    <text evidence="2">The sequence shown here is derived from an EMBL/GenBank/DDBJ whole genome shotgun (WGS) entry which is preliminary data.</text>
</comment>
<proteinExistence type="predicted"/>
<evidence type="ECO:0000256" key="1">
    <source>
        <dbReference type="SAM" id="MobiDB-lite"/>
    </source>
</evidence>
<accession>A0A6G0M310</accession>
<reference evidence="2 3" key="1">
    <citation type="submission" date="2018-09" db="EMBL/GenBank/DDBJ databases">
        <title>Genomic investigation of the strawberry pathogen Phytophthora fragariae indicates pathogenicity is determined by transcriptional variation in three key races.</title>
        <authorList>
            <person name="Adams T.M."/>
            <person name="Armitage A.D."/>
            <person name="Sobczyk M.K."/>
            <person name="Bates H.J."/>
            <person name="Dunwell J.M."/>
            <person name="Nellist C.F."/>
            <person name="Harrison R.J."/>
        </authorList>
    </citation>
    <scope>NUCLEOTIDE SEQUENCE [LARGE SCALE GENOMIC DNA]</scope>
    <source>
        <strain evidence="2 3">ONT-3</strain>
    </source>
</reference>
<protein>
    <submittedName>
        <fullName evidence="2">Uncharacterized protein</fullName>
    </submittedName>
</protein>
<dbReference type="Proteomes" id="UP000488956">
    <property type="component" value="Unassembled WGS sequence"/>
</dbReference>
<sequence length="101" mass="10660">MWPTLDGKSSVSSGIERATASRIDGEPSGSVRPTSTPSTASRAPARGRRCTSSAATPMRVDVRQSVLSSDDVQECDCVVVDESGYVCGEGCINRAVDHAKW</sequence>
<dbReference type="AlphaFoldDB" id="A0A6G0M310"/>
<organism evidence="2 3">
    <name type="scientific">Phytophthora fragariae</name>
    <dbReference type="NCBI Taxonomy" id="53985"/>
    <lineage>
        <taxon>Eukaryota</taxon>
        <taxon>Sar</taxon>
        <taxon>Stramenopiles</taxon>
        <taxon>Oomycota</taxon>
        <taxon>Peronosporomycetes</taxon>
        <taxon>Peronosporales</taxon>
        <taxon>Peronosporaceae</taxon>
        <taxon>Phytophthora</taxon>
    </lineage>
</organism>
<dbReference type="EMBL" id="QXFX01000008">
    <property type="protein sequence ID" value="KAE9139899.1"/>
    <property type="molecule type" value="Genomic_DNA"/>
</dbReference>
<gene>
    <name evidence="2" type="ORF">PF010_g440</name>
</gene>
<name>A0A6G0M310_9STRA</name>
<feature type="compositionally biased region" description="Polar residues" evidence="1">
    <location>
        <begin position="31"/>
        <end position="41"/>
    </location>
</feature>
<evidence type="ECO:0000313" key="3">
    <source>
        <dbReference type="Proteomes" id="UP000488956"/>
    </source>
</evidence>